<sequence>MPRIPPFDQLPLREGDPQYSAWGLWGEEPEKAALGSLNYLTDEVVREAIKEVQTGERVGLNLPLDLINPPFLGRVGFEHKMINKSPRVINDDIEQIYSDHQTNYNDLQPWTDRNLAGRGVLIDYASWAARQGISVEAFSSHPISINDIEAIAKEQGVTFRPGDVLFLRTGFVAAYKSADESRRKLAAEGKWVGVSQSVEAAAWFWGRQFAALAADNPAFEMIPPVDHSFWLHPIFLSGWGTPIGELFDLESLAKLCEKNKRWTFFFTSSPLNYTGAVASPPNATAIM</sequence>
<dbReference type="PANTHER" id="PTHR34861">
    <property type="match status" value="1"/>
</dbReference>
<comment type="caution">
    <text evidence="2">The sequence shown here is derived from an EMBL/GenBank/DDBJ whole genome shotgun (WGS) entry which is preliminary data.</text>
</comment>
<organism evidence="2 3">
    <name type="scientific">Thyridium curvatum</name>
    <dbReference type="NCBI Taxonomy" id="1093900"/>
    <lineage>
        <taxon>Eukaryota</taxon>
        <taxon>Fungi</taxon>
        <taxon>Dikarya</taxon>
        <taxon>Ascomycota</taxon>
        <taxon>Pezizomycotina</taxon>
        <taxon>Sordariomycetes</taxon>
        <taxon>Sordariomycetidae</taxon>
        <taxon>Thyridiales</taxon>
        <taxon>Thyridiaceae</taxon>
        <taxon>Thyridium</taxon>
    </lineage>
</organism>
<evidence type="ECO:0000256" key="1">
    <source>
        <dbReference type="ARBA" id="ARBA00007865"/>
    </source>
</evidence>
<evidence type="ECO:0000313" key="3">
    <source>
        <dbReference type="Proteomes" id="UP000319257"/>
    </source>
</evidence>
<dbReference type="GeneID" id="41975199"/>
<protein>
    <recommendedName>
        <fullName evidence="4">Cyclase</fullName>
    </recommendedName>
</protein>
<evidence type="ECO:0000313" key="2">
    <source>
        <dbReference type="EMBL" id="TPX11541.1"/>
    </source>
</evidence>
<dbReference type="Gene3D" id="3.50.30.50">
    <property type="entry name" value="Putative cyclase"/>
    <property type="match status" value="1"/>
</dbReference>
<dbReference type="PANTHER" id="PTHR34861:SF11">
    <property type="entry name" value="CYCLASE"/>
    <property type="match status" value="1"/>
</dbReference>
<proteinExistence type="inferred from homology"/>
<dbReference type="STRING" id="1093900.A0A507B3A2"/>
<dbReference type="InterPro" id="IPR037175">
    <property type="entry name" value="KFase_sf"/>
</dbReference>
<dbReference type="EMBL" id="SKBQ01000048">
    <property type="protein sequence ID" value="TPX11541.1"/>
    <property type="molecule type" value="Genomic_DNA"/>
</dbReference>
<dbReference type="InterPro" id="IPR007325">
    <property type="entry name" value="KFase/CYL"/>
</dbReference>
<reference evidence="2 3" key="1">
    <citation type="submission" date="2019-06" db="EMBL/GenBank/DDBJ databases">
        <title>Draft genome sequence of the filamentous fungus Phialemoniopsis curvata isolated from diesel fuel.</title>
        <authorList>
            <person name="Varaljay V.A."/>
            <person name="Lyon W.J."/>
            <person name="Crouch A.L."/>
            <person name="Drake C.E."/>
            <person name="Hollomon J.M."/>
            <person name="Nadeau L.J."/>
            <person name="Nunn H.S."/>
            <person name="Stevenson B.S."/>
            <person name="Bojanowski C.L."/>
            <person name="Crookes-Goodson W.J."/>
        </authorList>
    </citation>
    <scope>NUCLEOTIDE SEQUENCE [LARGE SCALE GENOMIC DNA]</scope>
    <source>
        <strain evidence="2 3">D216</strain>
    </source>
</reference>
<evidence type="ECO:0008006" key="4">
    <source>
        <dbReference type="Google" id="ProtNLM"/>
    </source>
</evidence>
<dbReference type="SUPFAM" id="SSF102198">
    <property type="entry name" value="Putative cyclase"/>
    <property type="match status" value="1"/>
</dbReference>
<gene>
    <name evidence="2" type="ORF">E0L32_007752</name>
</gene>
<dbReference type="InParanoid" id="A0A507B3A2"/>
<dbReference type="OrthoDB" id="5396at2759"/>
<keyword evidence="3" id="KW-1185">Reference proteome</keyword>
<dbReference type="AlphaFoldDB" id="A0A507B3A2"/>
<dbReference type="GO" id="GO:0004061">
    <property type="term" value="F:arylformamidase activity"/>
    <property type="evidence" value="ECO:0007669"/>
    <property type="project" value="InterPro"/>
</dbReference>
<dbReference type="Proteomes" id="UP000319257">
    <property type="component" value="Unassembled WGS sequence"/>
</dbReference>
<accession>A0A507B3A2</accession>
<comment type="similarity">
    <text evidence="1">Belongs to the Cyclase 1 superfamily.</text>
</comment>
<dbReference type="RefSeq" id="XP_030993252.1">
    <property type="nucleotide sequence ID" value="XM_031142530.1"/>
</dbReference>
<name>A0A507B3A2_9PEZI</name>
<dbReference type="Pfam" id="PF04199">
    <property type="entry name" value="Cyclase"/>
    <property type="match status" value="1"/>
</dbReference>
<dbReference type="GO" id="GO:0019441">
    <property type="term" value="P:L-tryptophan catabolic process to kynurenine"/>
    <property type="evidence" value="ECO:0007669"/>
    <property type="project" value="InterPro"/>
</dbReference>